<dbReference type="EMBL" id="KV878594">
    <property type="protein sequence ID" value="OJJ54454.1"/>
    <property type="molecule type" value="Genomic_DNA"/>
</dbReference>
<name>A0A1L9T4U0_9EURO</name>
<proteinExistence type="predicted"/>
<dbReference type="AlphaFoldDB" id="A0A1L9T4U0"/>
<evidence type="ECO:0000313" key="2">
    <source>
        <dbReference type="Proteomes" id="UP000184356"/>
    </source>
</evidence>
<reference evidence="2" key="1">
    <citation type="journal article" date="2017" name="Genome Biol.">
        <title>Comparative genomics reveals high biological diversity and specific adaptations in the industrially and medically important fungal genus Aspergillus.</title>
        <authorList>
            <person name="de Vries R.P."/>
            <person name="Riley R."/>
            <person name="Wiebenga A."/>
            <person name="Aguilar-Osorio G."/>
            <person name="Amillis S."/>
            <person name="Uchima C.A."/>
            <person name="Anderluh G."/>
            <person name="Asadollahi M."/>
            <person name="Askin M."/>
            <person name="Barry K."/>
            <person name="Battaglia E."/>
            <person name="Bayram O."/>
            <person name="Benocci T."/>
            <person name="Braus-Stromeyer S.A."/>
            <person name="Caldana C."/>
            <person name="Canovas D."/>
            <person name="Cerqueira G.C."/>
            <person name="Chen F."/>
            <person name="Chen W."/>
            <person name="Choi C."/>
            <person name="Clum A."/>
            <person name="Dos Santos R.A."/>
            <person name="Damasio A.R."/>
            <person name="Diallinas G."/>
            <person name="Emri T."/>
            <person name="Fekete E."/>
            <person name="Flipphi M."/>
            <person name="Freyberg S."/>
            <person name="Gallo A."/>
            <person name="Gournas C."/>
            <person name="Habgood R."/>
            <person name="Hainaut M."/>
            <person name="Harispe M.L."/>
            <person name="Henrissat B."/>
            <person name="Hilden K.S."/>
            <person name="Hope R."/>
            <person name="Hossain A."/>
            <person name="Karabika E."/>
            <person name="Karaffa L."/>
            <person name="Karanyi Z."/>
            <person name="Krasevec N."/>
            <person name="Kuo A."/>
            <person name="Kusch H."/>
            <person name="LaButti K."/>
            <person name="Lagendijk E.L."/>
            <person name="Lapidus A."/>
            <person name="Levasseur A."/>
            <person name="Lindquist E."/>
            <person name="Lipzen A."/>
            <person name="Logrieco A.F."/>
            <person name="MacCabe A."/>
            <person name="Maekelae M.R."/>
            <person name="Malavazi I."/>
            <person name="Melin P."/>
            <person name="Meyer V."/>
            <person name="Mielnichuk N."/>
            <person name="Miskei M."/>
            <person name="Molnar A.P."/>
            <person name="Mule G."/>
            <person name="Ngan C.Y."/>
            <person name="Orejas M."/>
            <person name="Orosz E."/>
            <person name="Ouedraogo J.P."/>
            <person name="Overkamp K.M."/>
            <person name="Park H.-S."/>
            <person name="Perrone G."/>
            <person name="Piumi F."/>
            <person name="Punt P.J."/>
            <person name="Ram A.F."/>
            <person name="Ramon A."/>
            <person name="Rauscher S."/>
            <person name="Record E."/>
            <person name="Riano-Pachon D.M."/>
            <person name="Robert V."/>
            <person name="Roehrig J."/>
            <person name="Ruller R."/>
            <person name="Salamov A."/>
            <person name="Salih N.S."/>
            <person name="Samson R.A."/>
            <person name="Sandor E."/>
            <person name="Sanguinetti M."/>
            <person name="Schuetze T."/>
            <person name="Sepcic K."/>
            <person name="Shelest E."/>
            <person name="Sherlock G."/>
            <person name="Sophianopoulou V."/>
            <person name="Squina F.M."/>
            <person name="Sun H."/>
            <person name="Susca A."/>
            <person name="Todd R.B."/>
            <person name="Tsang A."/>
            <person name="Unkles S.E."/>
            <person name="van de Wiele N."/>
            <person name="van Rossen-Uffink D."/>
            <person name="Oliveira J.V."/>
            <person name="Vesth T.C."/>
            <person name="Visser J."/>
            <person name="Yu J.-H."/>
            <person name="Zhou M."/>
            <person name="Andersen M.R."/>
            <person name="Archer D.B."/>
            <person name="Baker S.E."/>
            <person name="Benoit I."/>
            <person name="Brakhage A.A."/>
            <person name="Braus G.H."/>
            <person name="Fischer R."/>
            <person name="Frisvad J.C."/>
            <person name="Goldman G.H."/>
            <person name="Houbraken J."/>
            <person name="Oakley B."/>
            <person name="Pocsi I."/>
            <person name="Scazzocchio C."/>
            <person name="Seiboth B."/>
            <person name="vanKuyk P.A."/>
            <person name="Wortman J."/>
            <person name="Dyer P.S."/>
            <person name="Grigoriev I.V."/>
        </authorList>
    </citation>
    <scope>NUCLEOTIDE SEQUENCE [LARGE SCALE GENOMIC DNA]</scope>
    <source>
        <strain evidence="2">CBS 593.65</strain>
    </source>
</reference>
<sequence>MPDCTSANTRCDECRLASTRIHSYVKKEALDCPKEVHPVIYTLSFTGSNSEANELLHATQARFLYTFKGGLLVRGAVREAAKDGGKSESQWQGLDGTVAMIRLKAAAREEARREMERWQDARPGPVWHRRYKRPSALKRASRWIGLLVPDEVIMERWEDPGAHYRHGNSGAVRRAGSSSRHRTPAEMEMERIQAAGDRRIQREISMLVDFPVDVQDGDSFDKVFCMEFGGRFKLTNRSPSSDSGHASLHRLNWLSMVHPEDKPEEDEHEDDE</sequence>
<protein>
    <submittedName>
        <fullName evidence="1">Uncharacterized protein</fullName>
    </submittedName>
</protein>
<keyword evidence="2" id="KW-1185">Reference proteome</keyword>
<evidence type="ECO:0000313" key="1">
    <source>
        <dbReference type="EMBL" id="OJJ54454.1"/>
    </source>
</evidence>
<dbReference type="RefSeq" id="XP_040698260.1">
    <property type="nucleotide sequence ID" value="XM_040852827.1"/>
</dbReference>
<gene>
    <name evidence="1" type="ORF">ASPSYDRAFT_93374</name>
</gene>
<dbReference type="Proteomes" id="UP000184356">
    <property type="component" value="Unassembled WGS sequence"/>
</dbReference>
<dbReference type="OrthoDB" id="10411667at2759"/>
<dbReference type="VEuPathDB" id="FungiDB:ASPSYDRAFT_93374"/>
<accession>A0A1L9T4U0</accession>
<organism evidence="1 2">
    <name type="scientific">Aspergillus sydowii CBS 593.65</name>
    <dbReference type="NCBI Taxonomy" id="1036612"/>
    <lineage>
        <taxon>Eukaryota</taxon>
        <taxon>Fungi</taxon>
        <taxon>Dikarya</taxon>
        <taxon>Ascomycota</taxon>
        <taxon>Pezizomycotina</taxon>
        <taxon>Eurotiomycetes</taxon>
        <taxon>Eurotiomycetidae</taxon>
        <taxon>Eurotiales</taxon>
        <taxon>Aspergillaceae</taxon>
        <taxon>Aspergillus</taxon>
        <taxon>Aspergillus subgen. Nidulantes</taxon>
    </lineage>
</organism>
<dbReference type="GeneID" id="63768900"/>